<evidence type="ECO:0000313" key="3">
    <source>
        <dbReference type="EMBL" id="BAS01940.1"/>
    </source>
</evidence>
<dbReference type="PANTHER" id="PTHR11524:SF16">
    <property type="entry name" value="LARGE RIBOSOMAL SUBUNIT PROTEIN UL30"/>
    <property type="match status" value="1"/>
</dbReference>
<evidence type="ECO:0000256" key="1">
    <source>
        <dbReference type="ARBA" id="ARBA00007594"/>
    </source>
</evidence>
<dbReference type="AlphaFoldDB" id="A0A0H5BKV3"/>
<feature type="domain" description="Large ribosomal subunit protein uL30-like ferredoxin-like fold" evidence="2">
    <location>
        <begin position="137"/>
        <end position="186"/>
    </location>
</feature>
<name>A0A0H5BKV3_9EUKA</name>
<protein>
    <submittedName>
        <fullName evidence="3">Ribosomal protein L7a</fullName>
    </submittedName>
</protein>
<dbReference type="PANTHER" id="PTHR11524">
    <property type="entry name" value="60S RIBOSOMAL PROTEIN L7"/>
    <property type="match status" value="1"/>
</dbReference>
<keyword evidence="3" id="KW-0542">Nucleomorph</keyword>
<dbReference type="GO" id="GO:0000463">
    <property type="term" value="P:maturation of LSU-rRNA from tricistronic rRNA transcript (SSU-rRNA, 5.8S rRNA, LSU-rRNA)"/>
    <property type="evidence" value="ECO:0007669"/>
    <property type="project" value="TreeGrafter"/>
</dbReference>
<geneLocation type="nucleomorph" evidence="3"/>
<dbReference type="EMBL" id="AB996604">
    <property type="protein sequence ID" value="BAS01940.1"/>
    <property type="molecule type" value="Genomic_DNA"/>
</dbReference>
<keyword evidence="3" id="KW-0687">Ribonucleoprotein</keyword>
<organism evidence="3">
    <name type="scientific">Amorphochlora amoebiformis</name>
    <dbReference type="NCBI Taxonomy" id="1561963"/>
    <lineage>
        <taxon>Eukaryota</taxon>
        <taxon>Sar</taxon>
        <taxon>Rhizaria</taxon>
        <taxon>Cercozoa</taxon>
        <taxon>Chlorarachniophyceae</taxon>
        <taxon>Amorphochlora</taxon>
    </lineage>
</organism>
<proteinExistence type="inferred from homology"/>
<dbReference type="Pfam" id="PF00327">
    <property type="entry name" value="Ribosomal_L30"/>
    <property type="match status" value="1"/>
</dbReference>
<sequence>MVARCQNSIVVKKMLTKFLEINSIKGKNMEIKFKKELKLYKLFNSKNHNKNLSHSYHQYYIKLKLHNTTNKGEGKWIISVIFQIKEQQISKSKIFISFIHFENRKFYKKKTNLNLMRTLFLPLYNFTTTASRVSNLLFIIRLKGKMKLSSKSKLSLKSLGLQKIYRGVIKKKSFEMLKKLEKLKEYLIWGDITDQIAFRLMSKLGRMKINNNIVRISDFTIKQRLKQLKIATLKELILMVCYGNKFRDEILFSLSPLKLRPARFHFSRKVVNNSKFNSYFGFQNKSIRKIIKTLY</sequence>
<dbReference type="GO" id="GO:0003723">
    <property type="term" value="F:RNA binding"/>
    <property type="evidence" value="ECO:0007669"/>
    <property type="project" value="TreeGrafter"/>
</dbReference>
<dbReference type="InterPro" id="IPR039699">
    <property type="entry name" value="Ribosomal_uL30"/>
</dbReference>
<dbReference type="Gene3D" id="1.10.15.30">
    <property type="match status" value="1"/>
</dbReference>
<evidence type="ECO:0000259" key="2">
    <source>
        <dbReference type="Pfam" id="PF00327"/>
    </source>
</evidence>
<keyword evidence="3" id="KW-0689">Ribosomal protein</keyword>
<comment type="similarity">
    <text evidence="1">Belongs to the universal ribosomal protein uL30 family.</text>
</comment>
<dbReference type="InterPro" id="IPR036919">
    <property type="entry name" value="Ribo_uL30_ferredoxin-like_sf"/>
</dbReference>
<dbReference type="InterPro" id="IPR016082">
    <property type="entry name" value="Ribosomal_uL30_ferredoxin-like"/>
</dbReference>
<dbReference type="GO" id="GO:0022625">
    <property type="term" value="C:cytosolic large ribosomal subunit"/>
    <property type="evidence" value="ECO:0007669"/>
    <property type="project" value="TreeGrafter"/>
</dbReference>
<reference evidence="3" key="1">
    <citation type="journal article" date="2015" name="Genome Biol. Evol.">
        <title>Nucleomorph Genome Sequences of Two Chlorarachniophytes, Amorphochlora amoebiformis and Lotharella vacuolata.</title>
        <authorList>
            <person name="Suzuki S."/>
            <person name="Shirato S."/>
            <person name="Hirakawa Y."/>
            <person name="Ishida K."/>
        </authorList>
    </citation>
    <scope>NUCLEOTIDE SEQUENCE</scope>
    <source>
        <strain evidence="3">CCMP2058</strain>
    </source>
</reference>
<dbReference type="GO" id="GO:0003735">
    <property type="term" value="F:structural constituent of ribosome"/>
    <property type="evidence" value="ECO:0007669"/>
    <property type="project" value="TreeGrafter"/>
</dbReference>
<dbReference type="SUPFAM" id="SSF55129">
    <property type="entry name" value="Ribosomal protein L30p/L7e"/>
    <property type="match status" value="1"/>
</dbReference>
<gene>
    <name evidence="3" type="primary">rpl7A-1</name>
</gene>
<accession>A0A0H5BKV3</accession>
<dbReference type="Gene3D" id="3.30.1390.20">
    <property type="entry name" value="Ribosomal protein L30, ferredoxin-like fold domain"/>
    <property type="match status" value="1"/>
</dbReference>